<organism evidence="2 3">
    <name type="scientific">Mycolicibacterium fluoranthenivorans</name>
    <dbReference type="NCBI Taxonomy" id="258505"/>
    <lineage>
        <taxon>Bacteria</taxon>
        <taxon>Bacillati</taxon>
        <taxon>Actinomycetota</taxon>
        <taxon>Actinomycetes</taxon>
        <taxon>Mycobacteriales</taxon>
        <taxon>Mycobacteriaceae</taxon>
        <taxon>Mycolicibacterium</taxon>
    </lineage>
</organism>
<dbReference type="Pfam" id="PF08241">
    <property type="entry name" value="Methyltransf_11"/>
    <property type="match status" value="1"/>
</dbReference>
<dbReference type="EMBL" id="FMUB01000001">
    <property type="protein sequence ID" value="SCX03734.1"/>
    <property type="molecule type" value="Genomic_DNA"/>
</dbReference>
<dbReference type="SUPFAM" id="SSF53335">
    <property type="entry name" value="S-adenosyl-L-methionine-dependent methyltransferases"/>
    <property type="match status" value="1"/>
</dbReference>
<keyword evidence="2" id="KW-0489">Methyltransferase</keyword>
<evidence type="ECO:0000313" key="3">
    <source>
        <dbReference type="Proteomes" id="UP000199707"/>
    </source>
</evidence>
<evidence type="ECO:0000259" key="1">
    <source>
        <dbReference type="Pfam" id="PF08241"/>
    </source>
</evidence>
<proteinExistence type="predicted"/>
<accession>A0A1G4VAH9</accession>
<dbReference type="InterPro" id="IPR013216">
    <property type="entry name" value="Methyltransf_11"/>
</dbReference>
<dbReference type="AlphaFoldDB" id="A0A1G4VAH9"/>
<evidence type="ECO:0000313" key="2">
    <source>
        <dbReference type="EMBL" id="SCX03734.1"/>
    </source>
</evidence>
<protein>
    <submittedName>
        <fullName evidence="2">Methyltransferase domain-containing protein</fullName>
    </submittedName>
</protein>
<dbReference type="CDD" id="cd02440">
    <property type="entry name" value="AdoMet_MTases"/>
    <property type="match status" value="1"/>
</dbReference>
<sequence>MPDAVGPHPQYDVFADEFLEHARSGLFNAHYDRPACLSLLGDVSGATVLDAACGPGLYAEELTARGASVIGFDQSPRMVELAAQRVPTGDFRTHDLAAPLDWVADQSIDFVLFALALEYVDDRVAALRELRRVLRPDGALVLSRQHPTGDWIRHGGNYFEARVIEETWSRGWHVRYWLTPLEHTCEELHQAGFLIERLREPRPTEQAAAIDEQRYEQLNREPTGFIAIRAIPNPRGARSSADAR</sequence>
<dbReference type="GO" id="GO:0008757">
    <property type="term" value="F:S-adenosylmethionine-dependent methyltransferase activity"/>
    <property type="evidence" value="ECO:0007669"/>
    <property type="project" value="InterPro"/>
</dbReference>
<gene>
    <name evidence="2" type="ORF">SAMN02799620_00634</name>
</gene>
<dbReference type="InterPro" id="IPR029063">
    <property type="entry name" value="SAM-dependent_MTases_sf"/>
</dbReference>
<dbReference type="STRING" id="1502745.SAMN02799620_00634"/>
<dbReference type="GO" id="GO:0032259">
    <property type="term" value="P:methylation"/>
    <property type="evidence" value="ECO:0007669"/>
    <property type="project" value="UniProtKB-KW"/>
</dbReference>
<dbReference type="Proteomes" id="UP000199707">
    <property type="component" value="Unassembled WGS sequence"/>
</dbReference>
<reference evidence="3" key="1">
    <citation type="submission" date="2016-10" db="EMBL/GenBank/DDBJ databases">
        <authorList>
            <person name="Varghese N."/>
            <person name="Submissions S."/>
        </authorList>
    </citation>
    <scope>NUCLEOTIDE SEQUENCE [LARGE SCALE GENOMIC DNA]</scope>
    <source>
        <strain evidence="3">UNC267MFSha1.1M11</strain>
    </source>
</reference>
<name>A0A1G4VAH9_9MYCO</name>
<dbReference type="PANTHER" id="PTHR43861">
    <property type="entry name" value="TRANS-ACONITATE 2-METHYLTRANSFERASE-RELATED"/>
    <property type="match status" value="1"/>
</dbReference>
<keyword evidence="2" id="KW-0808">Transferase</keyword>
<dbReference type="Gene3D" id="3.40.50.150">
    <property type="entry name" value="Vaccinia Virus protein VP39"/>
    <property type="match status" value="1"/>
</dbReference>
<dbReference type="RefSeq" id="WP_170847071.1">
    <property type="nucleotide sequence ID" value="NZ_FMUB01000001.1"/>
</dbReference>
<dbReference type="PANTHER" id="PTHR43861:SF1">
    <property type="entry name" value="TRANS-ACONITATE 2-METHYLTRANSFERASE"/>
    <property type="match status" value="1"/>
</dbReference>
<feature type="domain" description="Methyltransferase type 11" evidence="1">
    <location>
        <begin position="49"/>
        <end position="142"/>
    </location>
</feature>